<name>A0ABM5W7B8_9ENTE</name>
<proteinExistence type="predicted"/>
<organism evidence="1 2">
    <name type="scientific">Enterococcus silesiacus</name>
    <dbReference type="NCBI Taxonomy" id="332949"/>
    <lineage>
        <taxon>Bacteria</taxon>
        <taxon>Bacillati</taxon>
        <taxon>Bacillota</taxon>
        <taxon>Bacilli</taxon>
        <taxon>Lactobacillales</taxon>
        <taxon>Enterococcaceae</taxon>
        <taxon>Enterococcus</taxon>
    </lineage>
</organism>
<dbReference type="Proteomes" id="UP000065511">
    <property type="component" value="Chromosome"/>
</dbReference>
<protein>
    <submittedName>
        <fullName evidence="1">Molybdenum hydroxylase</fullName>
    </submittedName>
</protein>
<evidence type="ECO:0000313" key="1">
    <source>
        <dbReference type="EMBL" id="ALS01112.1"/>
    </source>
</evidence>
<keyword evidence="2" id="KW-1185">Reference proteome</keyword>
<gene>
    <name evidence="1" type="ORF">ATZ33_06940</name>
</gene>
<dbReference type="RefSeq" id="WP_071876896.1">
    <property type="nucleotide sequence ID" value="NZ_JXLC01000005.1"/>
</dbReference>
<accession>A0ABM5W7B8</accession>
<dbReference type="NCBIfam" id="TIGR03309">
    <property type="entry name" value="matur_yqeB"/>
    <property type="match status" value="1"/>
</dbReference>
<evidence type="ECO:0000313" key="2">
    <source>
        <dbReference type="Proteomes" id="UP000065511"/>
    </source>
</evidence>
<sequence>MGKVKQPISDTIIAVRGGGDLATGVIQKLVHAGFKVVILETAKPLAIRRTVALCTAVFQKTQQVEDIKAILASSASECSECWRNNQVPLLIDAKASSLRELKPIVLVDAILAKRNIGTKKEMAPITIALGPGFSAPDDVNVVIETMRGHHLGRLYFEGSALPNTGIPGEIGGKSSERVIHSPTTGKVRHVKKIGDAVYKGETLFYVGQTAVRSPLEGVLRGLLSDKVDCQKGLKCADVDPRPKEQVDCFTISDKARALGGSVLEAVLWLGREKNLF</sequence>
<reference evidence="1 2" key="1">
    <citation type="submission" date="2015-12" db="EMBL/GenBank/DDBJ databases">
        <authorList>
            <person name="Lauer A."/>
            <person name="Humrighouse B."/>
            <person name="Loparev V."/>
            <person name="Shewmaker P.L."/>
            <person name="Whitney A.M."/>
            <person name="McLaughlin R.W."/>
        </authorList>
    </citation>
    <scope>NUCLEOTIDE SEQUENCE [LARGE SCALE GENOMIC DNA]</scope>
    <source>
        <strain evidence="1 2">LMG 23085</strain>
    </source>
</reference>
<dbReference type="EMBL" id="CP013614">
    <property type="protein sequence ID" value="ALS01112.1"/>
    <property type="molecule type" value="Genomic_DNA"/>
</dbReference>
<dbReference type="InterPro" id="IPR017695">
    <property type="entry name" value="Se-dep_Mo_hydrolase_YqeB"/>
</dbReference>